<accession>A0A2P8DSB9</accession>
<feature type="region of interest" description="Disordered" evidence="2">
    <location>
        <begin position="46"/>
        <end position="77"/>
    </location>
</feature>
<keyword evidence="1" id="KW-0732">Signal</keyword>
<protein>
    <submittedName>
        <fullName evidence="4">Uncharacterized lipoprotein YddW (UPF0748 family)</fullName>
    </submittedName>
</protein>
<dbReference type="InterPro" id="IPR003790">
    <property type="entry name" value="GHL10"/>
</dbReference>
<comment type="caution">
    <text evidence="4">The sequence shown here is derived from an EMBL/GenBank/DDBJ whole genome shotgun (WGS) entry which is preliminary data.</text>
</comment>
<gene>
    <name evidence="4" type="ORF">CLV63_102239</name>
</gene>
<dbReference type="Proteomes" id="UP000240542">
    <property type="component" value="Unassembled WGS sequence"/>
</dbReference>
<dbReference type="Pfam" id="PF02638">
    <property type="entry name" value="GHL10"/>
    <property type="match status" value="1"/>
</dbReference>
<dbReference type="PANTHER" id="PTHR43405:SF1">
    <property type="entry name" value="GLYCOSYL HYDROLASE DIGH"/>
    <property type="match status" value="1"/>
</dbReference>
<dbReference type="InterPro" id="IPR017853">
    <property type="entry name" value="GH"/>
</dbReference>
<organism evidence="4 5">
    <name type="scientific">Murinocardiopsis flavida</name>
    <dbReference type="NCBI Taxonomy" id="645275"/>
    <lineage>
        <taxon>Bacteria</taxon>
        <taxon>Bacillati</taxon>
        <taxon>Actinomycetota</taxon>
        <taxon>Actinomycetes</taxon>
        <taxon>Streptosporangiales</taxon>
        <taxon>Nocardiopsidaceae</taxon>
        <taxon>Murinocardiopsis</taxon>
    </lineage>
</organism>
<evidence type="ECO:0000313" key="4">
    <source>
        <dbReference type="EMBL" id="PSL00113.1"/>
    </source>
</evidence>
<dbReference type="GO" id="GO:0005975">
    <property type="term" value="P:carbohydrate metabolic process"/>
    <property type="evidence" value="ECO:0007669"/>
    <property type="project" value="UniProtKB-ARBA"/>
</dbReference>
<sequence length="553" mass="61147">MAFEMSGGIGLATERELRGSRAGWRTRLAVAAVGLPLAASCASLPPDAAPNTGQSGSEGAQVQTQPIPKDCPADPADKREMRGEWIATVRNIDWPSKSGLSKKQQHKELRAQLDRAEDIGLNAVMFHVRPTADALYRSDKEPWSRALTGKQGGDPGYDPLEFAVAEAHKRGIELHAWFNPYRVGWQDPDVDGLVKDHPARKNPEWLVKYADQGYLDPGNPDVRKWVSGVVLDVVDRYDIDGVHFDDYFYPYPAEGETFDDDASWKKNRGDFKKRGDWRRDNVNKLVADVHTRINDTKPWVQFGISPFGIWRNKSSDSAGSDSSGLESYDAQHADTRAWIKNGWVDYVNPQLYWYRGLKIADYEKLVPWWAEEVKGTDVDLYIGQAAYKAGDEGWKGAGSLSRQLDFSSKYPEVGGDVYFSAKDLDGKAKAAIDKVTKDHYARPALPPQADDAQGTPAPVAEVRAERKDGGVRLAWDAVDDARFYAVYRTSGAKEDLCGLNDPANLIDVVGPGAKGLEYTDGAAPKGDANYHVTVLDNYRTESDPSPAARVQAR</sequence>
<dbReference type="AlphaFoldDB" id="A0A2P8DSB9"/>
<feature type="domain" description="Glycosyl hydrolase-like 10" evidence="3">
    <location>
        <begin position="80"/>
        <end position="390"/>
    </location>
</feature>
<evidence type="ECO:0000313" key="5">
    <source>
        <dbReference type="Proteomes" id="UP000240542"/>
    </source>
</evidence>
<evidence type="ECO:0000256" key="2">
    <source>
        <dbReference type="SAM" id="MobiDB-lite"/>
    </source>
</evidence>
<dbReference type="PANTHER" id="PTHR43405">
    <property type="entry name" value="GLYCOSYL HYDROLASE DIGH"/>
    <property type="match status" value="1"/>
</dbReference>
<dbReference type="InterPro" id="IPR052177">
    <property type="entry name" value="Divisome_Glycosyl_Hydrolase"/>
</dbReference>
<dbReference type="Gene3D" id="3.20.20.80">
    <property type="entry name" value="Glycosidases"/>
    <property type="match status" value="1"/>
</dbReference>
<reference evidence="4 5" key="1">
    <citation type="submission" date="2018-03" db="EMBL/GenBank/DDBJ databases">
        <title>Genomic Encyclopedia of Archaeal and Bacterial Type Strains, Phase II (KMG-II): from individual species to whole genera.</title>
        <authorList>
            <person name="Goeker M."/>
        </authorList>
    </citation>
    <scope>NUCLEOTIDE SEQUENCE [LARGE SCALE GENOMIC DNA]</scope>
    <source>
        <strain evidence="4 5">DSM 45312</strain>
    </source>
</reference>
<feature type="compositionally biased region" description="Polar residues" evidence="2">
    <location>
        <begin position="51"/>
        <end position="66"/>
    </location>
</feature>
<evidence type="ECO:0000259" key="3">
    <source>
        <dbReference type="Pfam" id="PF02638"/>
    </source>
</evidence>
<evidence type="ECO:0000256" key="1">
    <source>
        <dbReference type="ARBA" id="ARBA00022729"/>
    </source>
</evidence>
<name>A0A2P8DSB9_9ACTN</name>
<keyword evidence="5" id="KW-1185">Reference proteome</keyword>
<dbReference type="RefSeq" id="WP_245928563.1">
    <property type="nucleotide sequence ID" value="NZ_PYGA01000002.1"/>
</dbReference>
<proteinExistence type="predicted"/>
<dbReference type="Gene3D" id="2.60.40.10">
    <property type="entry name" value="Immunoglobulins"/>
    <property type="match status" value="1"/>
</dbReference>
<keyword evidence="4" id="KW-0449">Lipoprotein</keyword>
<dbReference type="SUPFAM" id="SSF51445">
    <property type="entry name" value="(Trans)glycosidases"/>
    <property type="match status" value="1"/>
</dbReference>
<dbReference type="InterPro" id="IPR013783">
    <property type="entry name" value="Ig-like_fold"/>
</dbReference>
<dbReference type="EMBL" id="PYGA01000002">
    <property type="protein sequence ID" value="PSL00113.1"/>
    <property type="molecule type" value="Genomic_DNA"/>
</dbReference>